<evidence type="ECO:0000313" key="2">
    <source>
        <dbReference type="Proteomes" id="UP000261500"/>
    </source>
</evidence>
<protein>
    <submittedName>
        <fullName evidence="1">Uncharacterized protein</fullName>
    </submittedName>
</protein>
<dbReference type="Ensembl" id="ENSPLAT00000026308.1">
    <property type="protein sequence ID" value="ENSPLAP00000017153.1"/>
    <property type="gene ID" value="ENSPLAG00000021489.1"/>
</dbReference>
<sequence length="64" mass="7360">MHTTAEKFYIEQSDDDSVDVLVIDRVSTEMSLTGKQSPSCYALLFIFKYISKIAVVLDAFKHQW</sequence>
<evidence type="ECO:0000313" key="1">
    <source>
        <dbReference type="Ensembl" id="ENSPLAP00000017153.1"/>
    </source>
</evidence>
<proteinExistence type="predicted"/>
<name>A0A3B3UWB5_9TELE</name>
<keyword evidence="2" id="KW-1185">Reference proteome</keyword>
<accession>A0A3B3UWB5</accession>
<dbReference type="STRING" id="48699.ENSPLAP00000017153"/>
<organism evidence="1 2">
    <name type="scientific">Poecilia latipinna</name>
    <name type="common">sailfin molly</name>
    <dbReference type="NCBI Taxonomy" id="48699"/>
    <lineage>
        <taxon>Eukaryota</taxon>
        <taxon>Metazoa</taxon>
        <taxon>Chordata</taxon>
        <taxon>Craniata</taxon>
        <taxon>Vertebrata</taxon>
        <taxon>Euteleostomi</taxon>
        <taxon>Actinopterygii</taxon>
        <taxon>Neopterygii</taxon>
        <taxon>Teleostei</taxon>
        <taxon>Neoteleostei</taxon>
        <taxon>Acanthomorphata</taxon>
        <taxon>Ovalentaria</taxon>
        <taxon>Atherinomorphae</taxon>
        <taxon>Cyprinodontiformes</taxon>
        <taxon>Poeciliidae</taxon>
        <taxon>Poeciliinae</taxon>
        <taxon>Poecilia</taxon>
    </lineage>
</organism>
<dbReference type="AlphaFoldDB" id="A0A3B3UWB5"/>
<dbReference type="Proteomes" id="UP000261500">
    <property type="component" value="Unplaced"/>
</dbReference>
<reference evidence="1" key="1">
    <citation type="submission" date="2025-08" db="UniProtKB">
        <authorList>
            <consortium name="Ensembl"/>
        </authorList>
    </citation>
    <scope>IDENTIFICATION</scope>
</reference>
<reference evidence="1" key="2">
    <citation type="submission" date="2025-09" db="UniProtKB">
        <authorList>
            <consortium name="Ensembl"/>
        </authorList>
    </citation>
    <scope>IDENTIFICATION</scope>
</reference>